<protein>
    <submittedName>
        <fullName evidence="2">Uncharacterized protein</fullName>
    </submittedName>
</protein>
<evidence type="ECO:0000256" key="1">
    <source>
        <dbReference type="SAM" id="MobiDB-lite"/>
    </source>
</evidence>
<accession>A0ABQ3NR41</accession>
<dbReference type="Proteomes" id="UP000660554">
    <property type="component" value="Unassembled WGS sequence"/>
</dbReference>
<feature type="compositionally biased region" description="Polar residues" evidence="1">
    <location>
        <begin position="59"/>
        <end position="68"/>
    </location>
</feature>
<evidence type="ECO:0000313" key="3">
    <source>
        <dbReference type="Proteomes" id="UP000660554"/>
    </source>
</evidence>
<sequence>MTTTEMATTEAGEILVRIDPAENWYASLARAAAEAEKRGLGLRLVLTTAPRQDLPPATESRSATTGQCPSEAERWGEEDVRREERDTGGTQ</sequence>
<comment type="caution">
    <text evidence="2">The sequence shown here is derived from an EMBL/GenBank/DDBJ whole genome shotgun (WGS) entry which is preliminary data.</text>
</comment>
<proteinExistence type="predicted"/>
<dbReference type="EMBL" id="BNDV01000010">
    <property type="protein sequence ID" value="GHI15214.1"/>
    <property type="molecule type" value="Genomic_DNA"/>
</dbReference>
<name>A0ABQ3NR41_STRVG</name>
<evidence type="ECO:0000313" key="2">
    <source>
        <dbReference type="EMBL" id="GHI15214.1"/>
    </source>
</evidence>
<reference evidence="3" key="1">
    <citation type="submission" date="2020-09" db="EMBL/GenBank/DDBJ databases">
        <title>Whole genome shotgun sequence of Streptomyces cinnamonensis NBRC 15873.</title>
        <authorList>
            <person name="Komaki H."/>
            <person name="Tamura T."/>
        </authorList>
    </citation>
    <scope>NUCLEOTIDE SEQUENCE [LARGE SCALE GENOMIC DNA]</scope>
    <source>
        <strain evidence="3">NBRC 15873</strain>
    </source>
</reference>
<dbReference type="RefSeq" id="WP_030648462.1">
    <property type="nucleotide sequence ID" value="NZ_BMRU01000063.1"/>
</dbReference>
<organism evidence="2 3">
    <name type="scientific">Streptomyces virginiae</name>
    <name type="common">Streptomyces cinnamonensis</name>
    <dbReference type="NCBI Taxonomy" id="1961"/>
    <lineage>
        <taxon>Bacteria</taxon>
        <taxon>Bacillati</taxon>
        <taxon>Actinomycetota</taxon>
        <taxon>Actinomycetes</taxon>
        <taxon>Kitasatosporales</taxon>
        <taxon>Streptomycetaceae</taxon>
        <taxon>Streptomyces</taxon>
    </lineage>
</organism>
<dbReference type="GeneID" id="86958383"/>
<keyword evidence="3" id="KW-1185">Reference proteome</keyword>
<gene>
    <name evidence="2" type="ORF">Scinn_46770</name>
</gene>
<feature type="region of interest" description="Disordered" evidence="1">
    <location>
        <begin position="49"/>
        <end position="91"/>
    </location>
</feature>
<feature type="compositionally biased region" description="Basic and acidic residues" evidence="1">
    <location>
        <begin position="71"/>
        <end position="91"/>
    </location>
</feature>